<dbReference type="AlphaFoldDB" id="A0A0C9XV79"/>
<evidence type="ECO:0000313" key="3">
    <source>
        <dbReference type="Proteomes" id="UP000054018"/>
    </source>
</evidence>
<sequence length="57" mass="6792">LHRINHIGQVLQDHHMKTRCKYHVKQPNALWHINGHHKLIRWGIVIHGFIDGFCHTV</sequence>
<protein>
    <recommendedName>
        <fullName evidence="1">Integrase core domain-containing protein</fullName>
    </recommendedName>
</protein>
<accession>A0A0C9XV79</accession>
<proteinExistence type="predicted"/>
<dbReference type="STRING" id="765257.A0A0C9XV79"/>
<dbReference type="InterPro" id="IPR058913">
    <property type="entry name" value="Integrase_dom_put"/>
</dbReference>
<dbReference type="PANTHER" id="PTHR46791:SF5">
    <property type="entry name" value="CLR5 DOMAIN-CONTAINING PROTEIN-RELATED"/>
    <property type="match status" value="1"/>
</dbReference>
<keyword evidence="3" id="KW-1185">Reference proteome</keyword>
<dbReference type="PANTHER" id="PTHR46791">
    <property type="entry name" value="EXPRESSED PROTEIN"/>
    <property type="match status" value="1"/>
</dbReference>
<dbReference type="EMBL" id="KN833860">
    <property type="protein sequence ID" value="KIK16355.1"/>
    <property type="molecule type" value="Genomic_DNA"/>
</dbReference>
<dbReference type="Proteomes" id="UP000054018">
    <property type="component" value="Unassembled WGS sequence"/>
</dbReference>
<name>A0A0C9XV79_9AGAM</name>
<reference evidence="2 3" key="1">
    <citation type="submission" date="2014-04" db="EMBL/GenBank/DDBJ databases">
        <authorList>
            <consortium name="DOE Joint Genome Institute"/>
            <person name="Kuo A."/>
            <person name="Kohler A."/>
            <person name="Costa M.D."/>
            <person name="Nagy L.G."/>
            <person name="Floudas D."/>
            <person name="Copeland A."/>
            <person name="Barry K.W."/>
            <person name="Cichocki N."/>
            <person name="Veneault-Fourrey C."/>
            <person name="LaButti K."/>
            <person name="Lindquist E.A."/>
            <person name="Lipzen A."/>
            <person name="Lundell T."/>
            <person name="Morin E."/>
            <person name="Murat C."/>
            <person name="Sun H."/>
            <person name="Tunlid A."/>
            <person name="Henrissat B."/>
            <person name="Grigoriev I.V."/>
            <person name="Hibbett D.S."/>
            <person name="Martin F."/>
            <person name="Nordberg H.P."/>
            <person name="Cantor M.N."/>
            <person name="Hua S.X."/>
        </authorList>
    </citation>
    <scope>NUCLEOTIDE SEQUENCE [LARGE SCALE GENOMIC DNA]</scope>
    <source>
        <strain evidence="2 3">441</strain>
    </source>
</reference>
<evidence type="ECO:0000313" key="2">
    <source>
        <dbReference type="EMBL" id="KIK16355.1"/>
    </source>
</evidence>
<reference evidence="3" key="2">
    <citation type="submission" date="2015-01" db="EMBL/GenBank/DDBJ databases">
        <title>Evolutionary Origins and Diversification of the Mycorrhizal Mutualists.</title>
        <authorList>
            <consortium name="DOE Joint Genome Institute"/>
            <consortium name="Mycorrhizal Genomics Consortium"/>
            <person name="Kohler A."/>
            <person name="Kuo A."/>
            <person name="Nagy L.G."/>
            <person name="Floudas D."/>
            <person name="Copeland A."/>
            <person name="Barry K.W."/>
            <person name="Cichocki N."/>
            <person name="Veneault-Fourrey C."/>
            <person name="LaButti K."/>
            <person name="Lindquist E.A."/>
            <person name="Lipzen A."/>
            <person name="Lundell T."/>
            <person name="Morin E."/>
            <person name="Murat C."/>
            <person name="Riley R."/>
            <person name="Ohm R."/>
            <person name="Sun H."/>
            <person name="Tunlid A."/>
            <person name="Henrissat B."/>
            <person name="Grigoriev I.V."/>
            <person name="Hibbett D.S."/>
            <person name="Martin F."/>
        </authorList>
    </citation>
    <scope>NUCLEOTIDE SEQUENCE [LARGE SCALE GENOMIC DNA]</scope>
    <source>
        <strain evidence="3">441</strain>
    </source>
</reference>
<evidence type="ECO:0000259" key="1">
    <source>
        <dbReference type="Pfam" id="PF24764"/>
    </source>
</evidence>
<organism evidence="2 3">
    <name type="scientific">Pisolithus microcarpus 441</name>
    <dbReference type="NCBI Taxonomy" id="765257"/>
    <lineage>
        <taxon>Eukaryota</taxon>
        <taxon>Fungi</taxon>
        <taxon>Dikarya</taxon>
        <taxon>Basidiomycota</taxon>
        <taxon>Agaricomycotina</taxon>
        <taxon>Agaricomycetes</taxon>
        <taxon>Agaricomycetidae</taxon>
        <taxon>Boletales</taxon>
        <taxon>Sclerodermatineae</taxon>
        <taxon>Pisolithaceae</taxon>
        <taxon>Pisolithus</taxon>
    </lineage>
</organism>
<feature type="non-terminal residue" evidence="2">
    <location>
        <position position="57"/>
    </location>
</feature>
<dbReference type="Pfam" id="PF24764">
    <property type="entry name" value="rva_4"/>
    <property type="match status" value="1"/>
</dbReference>
<dbReference type="OrthoDB" id="2686689at2759"/>
<gene>
    <name evidence="2" type="ORF">PISMIDRAFT_71563</name>
</gene>
<feature type="non-terminal residue" evidence="2">
    <location>
        <position position="1"/>
    </location>
</feature>
<feature type="domain" description="Integrase core" evidence="1">
    <location>
        <begin position="22"/>
        <end position="56"/>
    </location>
</feature>
<dbReference type="HOGENOM" id="CLU_202236_0_0_1"/>